<reference evidence="2" key="1">
    <citation type="submission" date="2016-08" db="EMBL/GenBank/DDBJ databases">
        <title>Complete genome of Cloacibacillus porcorum.</title>
        <authorList>
            <person name="Looft T."/>
            <person name="Bayles D.O."/>
            <person name="Alt D.P."/>
        </authorList>
    </citation>
    <scope>NUCLEOTIDE SEQUENCE [LARGE SCALE GENOMIC DNA]</scope>
    <source>
        <strain evidence="2">CL-84</strain>
    </source>
</reference>
<keyword evidence="3" id="KW-1185">Reference proteome</keyword>
<dbReference type="EMBL" id="CP016757">
    <property type="protein sequence ID" value="ANZ45771.1"/>
    <property type="molecule type" value="Genomic_DNA"/>
</dbReference>
<sequence length="220" mass="24286">MNKRKIPTELLSYIDLVKGLGEILGSDCEILLHDVSNPEHSIIACANAQVSGRGVGSPMTDFGLRMLKDPKYQKMTGVYNYQARTGDGRLLKCGVCFIRDAAGRIVGFLCINMDVTKIAAAREALDEFFRADATGEGAEDYCEHFSKEVGDVVSNSITSVKKEWGGDLSALPRSDKVKVVARLDEMGFFLVKGAMERLSEEMKKSKFTLYAYLRSVHSPE</sequence>
<protein>
    <recommendedName>
        <fullName evidence="1">PAC domain-containing protein</fullName>
    </recommendedName>
</protein>
<proteinExistence type="predicted"/>
<dbReference type="InterPro" id="IPR039445">
    <property type="entry name" value="DauR-like_HTH"/>
</dbReference>
<dbReference type="GeneID" id="83058602"/>
<evidence type="ECO:0000313" key="3">
    <source>
        <dbReference type="Proteomes" id="UP000093044"/>
    </source>
</evidence>
<organism evidence="2 3">
    <name type="scientific">Cloacibacillus porcorum</name>
    <dbReference type="NCBI Taxonomy" id="1197717"/>
    <lineage>
        <taxon>Bacteria</taxon>
        <taxon>Thermotogati</taxon>
        <taxon>Synergistota</taxon>
        <taxon>Synergistia</taxon>
        <taxon>Synergistales</taxon>
        <taxon>Synergistaceae</taxon>
        <taxon>Cloacibacillus</taxon>
    </lineage>
</organism>
<dbReference type="KEGG" id="cpor:BED41_12170"/>
<dbReference type="InterPro" id="IPR039446">
    <property type="entry name" value="DauR-like"/>
</dbReference>
<dbReference type="Pfam" id="PF08348">
    <property type="entry name" value="PAS_6"/>
    <property type="match status" value="1"/>
</dbReference>
<dbReference type="InterPro" id="IPR013559">
    <property type="entry name" value="YheO"/>
</dbReference>
<dbReference type="Pfam" id="PF13309">
    <property type="entry name" value="HTH_22"/>
    <property type="match status" value="1"/>
</dbReference>
<dbReference type="PANTHER" id="PTHR35568:SF1">
    <property type="entry name" value="TRANSCRIPTIONAL REGULATOR DAUR"/>
    <property type="match status" value="1"/>
</dbReference>
<dbReference type="AlphaFoldDB" id="A0A1B2I717"/>
<name>A0A1B2I717_9BACT</name>
<dbReference type="PANTHER" id="PTHR35568">
    <property type="entry name" value="TRANSCRIPTIONAL REGULATOR DAUR"/>
    <property type="match status" value="1"/>
</dbReference>
<dbReference type="InterPro" id="IPR000700">
    <property type="entry name" value="PAS-assoc_C"/>
</dbReference>
<dbReference type="RefSeq" id="WP_066746701.1">
    <property type="nucleotide sequence ID" value="NZ_CP016757.1"/>
</dbReference>
<dbReference type="PROSITE" id="PS50113">
    <property type="entry name" value="PAC"/>
    <property type="match status" value="1"/>
</dbReference>
<feature type="domain" description="PAC" evidence="1">
    <location>
        <begin position="77"/>
        <end position="127"/>
    </location>
</feature>
<gene>
    <name evidence="2" type="ORF">BED41_12170</name>
</gene>
<dbReference type="STRING" id="1197717.BED41_12170"/>
<evidence type="ECO:0000259" key="1">
    <source>
        <dbReference type="PROSITE" id="PS50113"/>
    </source>
</evidence>
<accession>A0A1B2I717</accession>
<dbReference type="OrthoDB" id="9796595at2"/>
<evidence type="ECO:0000313" key="2">
    <source>
        <dbReference type="EMBL" id="ANZ45771.1"/>
    </source>
</evidence>
<dbReference type="Gene3D" id="3.30.450.20">
    <property type="entry name" value="PAS domain"/>
    <property type="match status" value="1"/>
</dbReference>
<dbReference type="Proteomes" id="UP000093044">
    <property type="component" value="Chromosome"/>
</dbReference>